<dbReference type="InterPro" id="IPR051449">
    <property type="entry name" value="ABC-2_transporter_component"/>
</dbReference>
<evidence type="ECO:0000313" key="8">
    <source>
        <dbReference type="EMBL" id="RKO24162.1"/>
    </source>
</evidence>
<proteinExistence type="predicted"/>
<evidence type="ECO:0000256" key="4">
    <source>
        <dbReference type="ARBA" id="ARBA00022989"/>
    </source>
</evidence>
<sequence length="388" mass="40280">MRSILGIAAVEVRLFLRDRSNIFFVFIFPLLLILLLGSQFGANSGQARVALSGGADTALARALTEQMEEDGLQVSAAGAGTVRDQLSRGRTDVGIFISDDDSAAFSAGRPADLEVVTASQSAAQAVLQEVRSSIQAVSTERRQQSLLEAAGVDASEAAAALEQARKAVERPRVELVDTNDVSQAFQGLGRFDLGAAQQLLLFVFLSSLTGAATLIKARRLGVIARVMAAPVSSWQALAGQAMGRFGIAAVQGGYIMLGTSLLFGVDWGNPLLAGLVLVLFCAVSAAAAMVIGALMDNDAAASGVGVGLGLVLAGLGGSMVPPEFFSGTLQAVSRVTPHRWAYDAFADIQRHNGTLADILPQLGVLAAMALALLALGSFLLQRSLSRAL</sequence>
<feature type="transmembrane region" description="Helical" evidence="6">
    <location>
        <begin position="245"/>
        <end position="265"/>
    </location>
</feature>
<dbReference type="GO" id="GO:0005886">
    <property type="term" value="C:plasma membrane"/>
    <property type="evidence" value="ECO:0007669"/>
    <property type="project" value="UniProtKB-SubCell"/>
</dbReference>
<dbReference type="Proteomes" id="UP000273159">
    <property type="component" value="Unassembled WGS sequence"/>
</dbReference>
<keyword evidence="2" id="KW-1003">Cell membrane</keyword>
<dbReference type="GO" id="GO:0140359">
    <property type="term" value="F:ABC-type transporter activity"/>
    <property type="evidence" value="ECO:0007669"/>
    <property type="project" value="InterPro"/>
</dbReference>
<dbReference type="PANTHER" id="PTHR30294">
    <property type="entry name" value="MEMBRANE COMPONENT OF ABC TRANSPORTER YHHJ-RELATED"/>
    <property type="match status" value="1"/>
</dbReference>
<evidence type="ECO:0000313" key="9">
    <source>
        <dbReference type="Proteomes" id="UP000273159"/>
    </source>
</evidence>
<feature type="transmembrane region" description="Helical" evidence="6">
    <location>
        <begin position="21"/>
        <end position="42"/>
    </location>
</feature>
<keyword evidence="3 6" id="KW-0812">Transmembrane</keyword>
<dbReference type="Pfam" id="PF12698">
    <property type="entry name" value="ABC2_membrane_3"/>
    <property type="match status" value="1"/>
</dbReference>
<comment type="caution">
    <text evidence="8">The sequence shown here is derived from an EMBL/GenBank/DDBJ whole genome shotgun (WGS) entry which is preliminary data.</text>
</comment>
<keyword evidence="4 6" id="KW-1133">Transmembrane helix</keyword>
<dbReference type="InterPro" id="IPR013525">
    <property type="entry name" value="ABC2_TM"/>
</dbReference>
<evidence type="ECO:0000256" key="6">
    <source>
        <dbReference type="SAM" id="Phobius"/>
    </source>
</evidence>
<accession>A0A3B0FR45</accession>
<dbReference type="PANTHER" id="PTHR30294:SF38">
    <property type="entry name" value="TRANSPORT PERMEASE PROTEIN"/>
    <property type="match status" value="1"/>
</dbReference>
<keyword evidence="5 6" id="KW-0472">Membrane</keyword>
<protein>
    <submittedName>
        <fullName evidence="8">ABC transporter permease</fullName>
    </submittedName>
</protein>
<feature type="transmembrane region" description="Helical" evidence="6">
    <location>
        <begin position="358"/>
        <end position="380"/>
    </location>
</feature>
<gene>
    <name evidence="8" type="ORF">D7Z96_09835</name>
</gene>
<evidence type="ECO:0000256" key="5">
    <source>
        <dbReference type="ARBA" id="ARBA00023136"/>
    </source>
</evidence>
<dbReference type="AlphaFoldDB" id="A0A3B0FR45"/>
<feature type="transmembrane region" description="Helical" evidence="6">
    <location>
        <begin position="301"/>
        <end position="320"/>
    </location>
</feature>
<reference evidence="8 9" key="1">
    <citation type="submission" date="2018-10" db="EMBL/GenBank/DDBJ databases">
        <title>Genome-guide identification and characterization of bacteria that degrade polycyclic aromatic hydrocarbons and resist hexavalent chromium simultaneously.</title>
        <authorList>
            <person name="Feng H."/>
        </authorList>
    </citation>
    <scope>NUCLEOTIDE SEQUENCE [LARGE SCALE GENOMIC DNA]</scope>
    <source>
        <strain evidence="8 9">J015</strain>
    </source>
</reference>
<evidence type="ECO:0000256" key="2">
    <source>
        <dbReference type="ARBA" id="ARBA00022475"/>
    </source>
</evidence>
<name>A0A3B0FR45_PSEPS</name>
<dbReference type="RefSeq" id="WP_120692366.1">
    <property type="nucleotide sequence ID" value="NZ_RBNH01000007.1"/>
</dbReference>
<evidence type="ECO:0000256" key="3">
    <source>
        <dbReference type="ARBA" id="ARBA00022692"/>
    </source>
</evidence>
<organism evidence="8 9">
    <name type="scientific">Pseudarthrobacter phenanthrenivorans</name>
    <name type="common">Arthrobacter phenanthrenivorans</name>
    <dbReference type="NCBI Taxonomy" id="361575"/>
    <lineage>
        <taxon>Bacteria</taxon>
        <taxon>Bacillati</taxon>
        <taxon>Actinomycetota</taxon>
        <taxon>Actinomycetes</taxon>
        <taxon>Micrococcales</taxon>
        <taxon>Micrococcaceae</taxon>
        <taxon>Pseudarthrobacter</taxon>
    </lineage>
</organism>
<feature type="domain" description="ABC-2 type transporter transmembrane" evidence="7">
    <location>
        <begin position="22"/>
        <end position="377"/>
    </location>
</feature>
<comment type="subcellular location">
    <subcellularLocation>
        <location evidence="1">Cell membrane</location>
        <topology evidence="1">Multi-pass membrane protein</topology>
    </subcellularLocation>
</comment>
<evidence type="ECO:0000256" key="1">
    <source>
        <dbReference type="ARBA" id="ARBA00004651"/>
    </source>
</evidence>
<reference evidence="9" key="2">
    <citation type="submission" date="2018-10" db="EMBL/GenBank/DDBJ databases">
        <authorList>
            <person name="Wang Y."/>
            <person name="Wang J."/>
            <person name="Yang X."/>
            <person name="Wang Z."/>
            <person name="Huang Y."/>
        </authorList>
    </citation>
    <scope>NUCLEOTIDE SEQUENCE [LARGE SCALE GENOMIC DNA]</scope>
    <source>
        <strain evidence="9">J015</strain>
    </source>
</reference>
<feature type="transmembrane region" description="Helical" evidence="6">
    <location>
        <begin position="195"/>
        <end position="215"/>
    </location>
</feature>
<dbReference type="EMBL" id="RBNH01000007">
    <property type="protein sequence ID" value="RKO24162.1"/>
    <property type="molecule type" value="Genomic_DNA"/>
</dbReference>
<feature type="transmembrane region" description="Helical" evidence="6">
    <location>
        <begin position="271"/>
        <end position="294"/>
    </location>
</feature>
<evidence type="ECO:0000259" key="7">
    <source>
        <dbReference type="Pfam" id="PF12698"/>
    </source>
</evidence>